<protein>
    <submittedName>
        <fullName evidence="2">C-di-GMP-binding flagellar brake protein YcgR</fullName>
    </submittedName>
</protein>
<proteinExistence type="predicted"/>
<evidence type="ECO:0000259" key="1">
    <source>
        <dbReference type="Pfam" id="PF07238"/>
    </source>
</evidence>
<keyword evidence="2" id="KW-0282">Flagellum</keyword>
<dbReference type="OrthoDB" id="5572581at2"/>
<dbReference type="RefSeq" id="WP_138856143.1">
    <property type="nucleotide sequence ID" value="NZ_CP040709.1"/>
</dbReference>
<reference evidence="2 3" key="1">
    <citation type="submission" date="2020-08" db="EMBL/GenBank/DDBJ databases">
        <title>Genomic Encyclopedia of Type Strains, Phase IV (KMG-IV): sequencing the most valuable type-strain genomes for metagenomic binning, comparative biology and taxonomic classification.</title>
        <authorList>
            <person name="Goeker M."/>
        </authorList>
    </citation>
    <scope>NUCLEOTIDE SEQUENCE [LARGE SCALE GENOMIC DNA]</scope>
    <source>
        <strain evidence="2 3">DSM 23958</strain>
    </source>
</reference>
<accession>A0A840SA69</accession>
<dbReference type="GO" id="GO:0035438">
    <property type="term" value="F:cyclic-di-GMP binding"/>
    <property type="evidence" value="ECO:0007669"/>
    <property type="project" value="InterPro"/>
</dbReference>
<keyword evidence="2" id="KW-0969">Cilium</keyword>
<dbReference type="EMBL" id="JACHHO010000006">
    <property type="protein sequence ID" value="MBB5205906.1"/>
    <property type="molecule type" value="Genomic_DNA"/>
</dbReference>
<dbReference type="Proteomes" id="UP000554837">
    <property type="component" value="Unassembled WGS sequence"/>
</dbReference>
<dbReference type="AlphaFoldDB" id="A0A840SA69"/>
<evidence type="ECO:0000313" key="3">
    <source>
        <dbReference type="Proteomes" id="UP000554837"/>
    </source>
</evidence>
<dbReference type="InterPro" id="IPR009875">
    <property type="entry name" value="PilZ_domain"/>
</dbReference>
<organism evidence="2 3">
    <name type="scientific">Inhella inkyongensis</name>
    <dbReference type="NCBI Taxonomy" id="392593"/>
    <lineage>
        <taxon>Bacteria</taxon>
        <taxon>Pseudomonadati</taxon>
        <taxon>Pseudomonadota</taxon>
        <taxon>Betaproteobacteria</taxon>
        <taxon>Burkholderiales</taxon>
        <taxon>Sphaerotilaceae</taxon>
        <taxon>Inhella</taxon>
    </lineage>
</organism>
<keyword evidence="2" id="KW-0966">Cell projection</keyword>
<comment type="caution">
    <text evidence="2">The sequence shown here is derived from an EMBL/GenBank/DDBJ whole genome shotgun (WGS) entry which is preliminary data.</text>
</comment>
<gene>
    <name evidence="2" type="ORF">HNQ51_003237</name>
</gene>
<dbReference type="Pfam" id="PF07238">
    <property type="entry name" value="PilZ"/>
    <property type="match status" value="1"/>
</dbReference>
<evidence type="ECO:0000313" key="2">
    <source>
        <dbReference type="EMBL" id="MBB5205906.1"/>
    </source>
</evidence>
<name>A0A840SA69_9BURK</name>
<keyword evidence="3" id="KW-1185">Reference proteome</keyword>
<dbReference type="Gene3D" id="2.40.10.220">
    <property type="entry name" value="predicted glycosyltransferase like domains"/>
    <property type="match status" value="1"/>
</dbReference>
<feature type="domain" description="PilZ" evidence="1">
    <location>
        <begin position="115"/>
        <end position="220"/>
    </location>
</feature>
<sequence length="235" mass="26535">MPQDDSDLLIEHPSEVCAWLEEMVDDQAPLHLEEPGGRHLTLQPLRFVRTPAVLELKLPGVVAQLPDWLLDGPVHAHALLDRIRLDFDLGRRALAEHEGLPVLRLDLPARLRRHQRRQAFRVQPASVHHPRALLPRGSSLPLRLRTADLSAGGVGILWADALPLPQPGDLLPQVDIELARDLRIQVRLQVQHVRAAQADQPPLVGCAFVELSPMAERQLSLHLNQMQRRQRNLER</sequence>